<evidence type="ECO:0000313" key="3">
    <source>
        <dbReference type="Proteomes" id="UP000675940"/>
    </source>
</evidence>
<keyword evidence="1" id="KW-0472">Membrane</keyword>
<keyword evidence="1" id="KW-1133">Transmembrane helix</keyword>
<feature type="transmembrane region" description="Helical" evidence="1">
    <location>
        <begin position="125"/>
        <end position="142"/>
    </location>
</feature>
<accession>A0A940MR40</accession>
<evidence type="ECO:0000313" key="2">
    <source>
        <dbReference type="EMBL" id="MBP0484363.1"/>
    </source>
</evidence>
<evidence type="ECO:0000256" key="1">
    <source>
        <dbReference type="SAM" id="Phobius"/>
    </source>
</evidence>
<gene>
    <name evidence="2" type="ORF">J5474_17970</name>
</gene>
<name>A0A940MR40_9RHOB</name>
<keyword evidence="1" id="KW-0812">Transmembrane</keyword>
<organism evidence="2 3">
    <name type="scientific">Sagittula salina</name>
    <dbReference type="NCBI Taxonomy" id="2820268"/>
    <lineage>
        <taxon>Bacteria</taxon>
        <taxon>Pseudomonadati</taxon>
        <taxon>Pseudomonadota</taxon>
        <taxon>Alphaproteobacteria</taxon>
        <taxon>Rhodobacterales</taxon>
        <taxon>Roseobacteraceae</taxon>
        <taxon>Sagittula</taxon>
    </lineage>
</organism>
<dbReference type="Proteomes" id="UP000675940">
    <property type="component" value="Unassembled WGS sequence"/>
</dbReference>
<protein>
    <submittedName>
        <fullName evidence="2">Uncharacterized protein</fullName>
    </submittedName>
</protein>
<dbReference type="EMBL" id="JAGISH010000011">
    <property type="protein sequence ID" value="MBP0484363.1"/>
    <property type="molecule type" value="Genomic_DNA"/>
</dbReference>
<keyword evidence="3" id="KW-1185">Reference proteome</keyword>
<sequence>MPEDPDLSVVLCVLAGALAIAAGALGALNLDPAFTGLLGVLVVLRICWLDDNIANDLLDRDHLPQSYLNAQARQRMVEIMLLGKPWGEVDLSPGLVATRMRAEAQVWSAVIVSGCAALLADTAPFGVGVSLVLALGGFLLAFRMADRISATLWLVECGRALPRRDLLQRPGWALLRRRYR</sequence>
<dbReference type="RefSeq" id="WP_209362612.1">
    <property type="nucleotide sequence ID" value="NZ_JAGISH010000011.1"/>
</dbReference>
<comment type="caution">
    <text evidence="2">The sequence shown here is derived from an EMBL/GenBank/DDBJ whole genome shotgun (WGS) entry which is preliminary data.</text>
</comment>
<reference evidence="2" key="1">
    <citation type="submission" date="2021-03" db="EMBL/GenBank/DDBJ databases">
        <title>Sagittula salina sp. nov. strain M10.9X isolated from the marine waste.</title>
        <authorList>
            <person name="Satari L."/>
            <person name="Molina-Menor E."/>
            <person name="Vidal-Verdu A."/>
            <person name="Pascual J."/>
            <person name="Pereto J."/>
            <person name="Porcar M."/>
        </authorList>
    </citation>
    <scope>NUCLEOTIDE SEQUENCE</scope>
    <source>
        <strain evidence="2">M10.9X</strain>
    </source>
</reference>
<dbReference type="AlphaFoldDB" id="A0A940MR40"/>
<proteinExistence type="predicted"/>